<dbReference type="PROSITE" id="PS00063">
    <property type="entry name" value="ALDOKETO_REDUCTASE_3"/>
    <property type="match status" value="1"/>
</dbReference>
<dbReference type="PROSITE" id="PS00798">
    <property type="entry name" value="ALDOKETO_REDUCTASE_1"/>
    <property type="match status" value="1"/>
</dbReference>
<comment type="similarity">
    <text evidence="1">Belongs to the aldo/keto reductase family.</text>
</comment>
<dbReference type="InterPro" id="IPR018170">
    <property type="entry name" value="Aldo/ket_reductase_CS"/>
</dbReference>
<dbReference type="PRINTS" id="PR00069">
    <property type="entry name" value="ALDKETRDTASE"/>
</dbReference>
<evidence type="ECO:0000313" key="6">
    <source>
        <dbReference type="Proteomes" id="UP001642487"/>
    </source>
</evidence>
<proteinExistence type="inferred from homology"/>
<evidence type="ECO:0000256" key="3">
    <source>
        <dbReference type="ARBA" id="ARBA00023002"/>
    </source>
</evidence>
<name>A0ABP0Y9X8_9ROSI</name>
<keyword evidence="3" id="KW-0560">Oxidoreductase</keyword>
<sequence>MPMMGLGVWRTEKHKIKELIIHAIQIGYRHFDCAADYKSEVEVGEALAEALESGLVKREELFITSKLWNSDHGHVLEACKDSLKKLQLQYLDLYLVHFPIATKHTGVGNTRSEKDEDGMLDIDTTISLEATWYAMEDLISSGLVRSIGISNYDIFLTRDCLAYSKVKPAVNQIEMHPYFQRESLVKFCQKHGICVTAHTPLGGADANTQRFGTLSCLQDPLLQELGEKYGRSPAQIALRWGIQRNTVVIPKTSKLLRLEENLQAFDFELTEDDMDLIKNIDRKYRTNLTPARSWGIDLYA</sequence>
<dbReference type="PIRSF" id="PIRSF000097">
    <property type="entry name" value="AKR"/>
    <property type="match status" value="1"/>
</dbReference>
<protein>
    <recommendedName>
        <fullName evidence="4">NADP-dependent oxidoreductase domain-containing protein</fullName>
    </recommendedName>
</protein>
<dbReference type="PANTHER" id="PTHR43827">
    <property type="entry name" value="2,5-DIKETO-D-GLUCONIC ACID REDUCTASE"/>
    <property type="match status" value="1"/>
</dbReference>
<evidence type="ECO:0000259" key="4">
    <source>
        <dbReference type="Pfam" id="PF00248"/>
    </source>
</evidence>
<accession>A0ABP0Y9X8</accession>
<reference evidence="5 6" key="1">
    <citation type="submission" date="2024-03" db="EMBL/GenBank/DDBJ databases">
        <authorList>
            <person name="Gkanogiannis A."/>
            <person name="Becerra Lopez-Lavalle L."/>
        </authorList>
    </citation>
    <scope>NUCLEOTIDE SEQUENCE [LARGE SCALE GENOMIC DNA]</scope>
</reference>
<dbReference type="PROSITE" id="PS00062">
    <property type="entry name" value="ALDOKETO_REDUCTASE_2"/>
    <property type="match status" value="1"/>
</dbReference>
<dbReference type="PANTHER" id="PTHR43827:SF3">
    <property type="entry name" value="NADP-DEPENDENT OXIDOREDUCTASE DOMAIN-CONTAINING PROTEIN"/>
    <property type="match status" value="1"/>
</dbReference>
<organism evidence="5 6">
    <name type="scientific">Citrullus colocynthis</name>
    <name type="common">colocynth</name>
    <dbReference type="NCBI Taxonomy" id="252529"/>
    <lineage>
        <taxon>Eukaryota</taxon>
        <taxon>Viridiplantae</taxon>
        <taxon>Streptophyta</taxon>
        <taxon>Embryophyta</taxon>
        <taxon>Tracheophyta</taxon>
        <taxon>Spermatophyta</taxon>
        <taxon>Magnoliopsida</taxon>
        <taxon>eudicotyledons</taxon>
        <taxon>Gunneridae</taxon>
        <taxon>Pentapetalae</taxon>
        <taxon>rosids</taxon>
        <taxon>fabids</taxon>
        <taxon>Cucurbitales</taxon>
        <taxon>Cucurbitaceae</taxon>
        <taxon>Benincaseae</taxon>
        <taxon>Citrullus</taxon>
    </lineage>
</organism>
<evidence type="ECO:0000313" key="5">
    <source>
        <dbReference type="EMBL" id="CAK9315936.1"/>
    </source>
</evidence>
<feature type="domain" description="NADP-dependent oxidoreductase" evidence="4">
    <location>
        <begin position="5"/>
        <end position="281"/>
    </location>
</feature>
<dbReference type="InterPro" id="IPR036812">
    <property type="entry name" value="NAD(P)_OxRdtase_dom_sf"/>
</dbReference>
<dbReference type="Pfam" id="PF00248">
    <property type="entry name" value="Aldo_ket_red"/>
    <property type="match status" value="1"/>
</dbReference>
<keyword evidence="6" id="KW-1185">Reference proteome</keyword>
<evidence type="ECO:0000256" key="2">
    <source>
        <dbReference type="ARBA" id="ARBA00022857"/>
    </source>
</evidence>
<evidence type="ECO:0000256" key="1">
    <source>
        <dbReference type="ARBA" id="ARBA00007905"/>
    </source>
</evidence>
<keyword evidence="2" id="KW-0521">NADP</keyword>
<dbReference type="Gene3D" id="3.20.20.100">
    <property type="entry name" value="NADP-dependent oxidoreductase domain"/>
    <property type="match status" value="1"/>
</dbReference>
<dbReference type="InterPro" id="IPR023210">
    <property type="entry name" value="NADP_OxRdtase_dom"/>
</dbReference>
<gene>
    <name evidence="5" type="ORF">CITCOLO1_LOCUS7781</name>
</gene>
<dbReference type="EMBL" id="OZ021736">
    <property type="protein sequence ID" value="CAK9315936.1"/>
    <property type="molecule type" value="Genomic_DNA"/>
</dbReference>
<dbReference type="Proteomes" id="UP001642487">
    <property type="component" value="Chromosome 2"/>
</dbReference>
<dbReference type="SUPFAM" id="SSF51430">
    <property type="entry name" value="NAD(P)-linked oxidoreductase"/>
    <property type="match status" value="1"/>
</dbReference>
<dbReference type="InterPro" id="IPR020471">
    <property type="entry name" value="AKR"/>
</dbReference>